<dbReference type="Proteomes" id="UP000479190">
    <property type="component" value="Unassembled WGS sequence"/>
</dbReference>
<evidence type="ECO:0000256" key="1">
    <source>
        <dbReference type="SAM" id="MobiDB-lite"/>
    </source>
</evidence>
<reference evidence="2 3" key="1">
    <citation type="submission" date="2020-02" db="EMBL/GenBank/DDBJ databases">
        <authorList>
            <person name="Ferguson B K."/>
        </authorList>
    </citation>
    <scope>NUCLEOTIDE SEQUENCE [LARGE SCALE GENOMIC DNA]</scope>
</reference>
<evidence type="ECO:0000313" key="3">
    <source>
        <dbReference type="Proteomes" id="UP000479190"/>
    </source>
</evidence>
<dbReference type="AlphaFoldDB" id="A0A6H5J4P6"/>
<feature type="region of interest" description="Disordered" evidence="1">
    <location>
        <begin position="130"/>
        <end position="167"/>
    </location>
</feature>
<proteinExistence type="predicted"/>
<evidence type="ECO:0000313" key="2">
    <source>
        <dbReference type="EMBL" id="CAB0044646.1"/>
    </source>
</evidence>
<dbReference type="OrthoDB" id="445826at2759"/>
<sequence length="284" mass="31370">MFRRAENASRHPHLRGIAPLHARPPDRRYLPSPRNLIADVADPSDGADPSVNSRENYSEDPGRHGLTPMTCLPSVTAMDKPSDHEITIFRPPLRPSRAIIVGKSNFAPRSSSESTFFTICETFKYNMEGSPFNRSGMTRRSPPPTPSPRAPTEEQRPEPVSTPEISSLDMTSIEQYLQENGNSDALEYLNLCAFHGLLPAHTLVTRPKTGTCLDHVMLKTTFPSLAIITRFRKYQFMTPTLSSPRISCGVTSNISSLRSLVCLEPILGASSGIMQYQGQSESIA</sequence>
<keyword evidence="3" id="KW-1185">Reference proteome</keyword>
<organism evidence="2 3">
    <name type="scientific">Trichogramma brassicae</name>
    <dbReference type="NCBI Taxonomy" id="86971"/>
    <lineage>
        <taxon>Eukaryota</taxon>
        <taxon>Metazoa</taxon>
        <taxon>Ecdysozoa</taxon>
        <taxon>Arthropoda</taxon>
        <taxon>Hexapoda</taxon>
        <taxon>Insecta</taxon>
        <taxon>Pterygota</taxon>
        <taxon>Neoptera</taxon>
        <taxon>Endopterygota</taxon>
        <taxon>Hymenoptera</taxon>
        <taxon>Apocrita</taxon>
        <taxon>Proctotrupomorpha</taxon>
        <taxon>Chalcidoidea</taxon>
        <taxon>Trichogrammatidae</taxon>
        <taxon>Trichogramma</taxon>
    </lineage>
</organism>
<accession>A0A6H5J4P6</accession>
<feature type="region of interest" description="Disordered" evidence="1">
    <location>
        <begin position="1"/>
        <end position="66"/>
    </location>
</feature>
<protein>
    <submittedName>
        <fullName evidence="2">Uncharacterized protein</fullName>
    </submittedName>
</protein>
<name>A0A6H5J4P6_9HYME</name>
<dbReference type="EMBL" id="CADCXV010001473">
    <property type="protein sequence ID" value="CAB0044646.1"/>
    <property type="molecule type" value="Genomic_DNA"/>
</dbReference>
<gene>
    <name evidence="2" type="ORF">TBRA_LOCUS16234</name>
</gene>